<reference evidence="6 7" key="1">
    <citation type="submission" date="2019-06" db="EMBL/GenBank/DDBJ databases">
        <title>Genome sequencing of plant associated microbes to promote plant fitness in Sorghum bicolor and Oryza sativa.</title>
        <authorList>
            <person name="Coleman-Derr D."/>
        </authorList>
    </citation>
    <scope>NUCLEOTIDE SEQUENCE [LARGE SCALE GENOMIC DNA]</scope>
    <source>
        <strain evidence="6 7">KV-663</strain>
    </source>
</reference>
<dbReference type="EMBL" id="VFPM01000002">
    <property type="protein sequence ID" value="TQM61714.1"/>
    <property type="molecule type" value="Genomic_DNA"/>
</dbReference>
<keyword evidence="3" id="KW-0862">Zinc</keyword>
<dbReference type="RefSeq" id="WP_141843505.1">
    <property type="nucleotide sequence ID" value="NZ_VFPM01000002.1"/>
</dbReference>
<evidence type="ECO:0000256" key="3">
    <source>
        <dbReference type="ARBA" id="ARBA00022833"/>
    </source>
</evidence>
<dbReference type="Pfam" id="PF08275">
    <property type="entry name" value="DNAG_N"/>
    <property type="match status" value="1"/>
</dbReference>
<dbReference type="InterPro" id="IPR036977">
    <property type="entry name" value="DNA_primase_Znf_CHC2"/>
</dbReference>
<gene>
    <name evidence="6" type="ORF">FBY41_1726</name>
</gene>
<sequence>MTLNTGARTTRTTVGAVDVEDVRRRHPIEEVVAASGVELHRTGRGWMGCCPFHDDTTASLSVAGVADRFHCFGCGISGDVIDYISRLHGVGFREAVAVLDHTAEAGMPASLAPRVPAVSHGAGARVIADVDPGRGYEINSLAWQWFSRPVAHTFAVSYLRHHRRIDLHAAELELGQALVGHSGHGWTALVDHLRGSGVTDDELVAMDLAQTSRQGRLIDTLRDRLIIPVTRPDGQITGLVGRETSGHPRAPKYRNPTRTPTFNKSECLYRPTHRSVPDAAVVVVEGALDALAITAAASASRFIEQVAPCATLGTTTTPAQIQQVAGLSTEPVVIALDGDQAGADGTLRWVYALCRQGGQLALVSRLPDGLDPADWLARHGPDGLVAFHPTQRHTTRDATSDAQVQAASPHLPGRELAALAIAGSDPVSTLLSDLQRLGPLLNRGALRDLTNGAVAEMTRQGWNRGQAFTRELTRALGWDSQPPPRGRDHLPPTPPRTPHLR</sequence>
<evidence type="ECO:0000256" key="1">
    <source>
        <dbReference type="ARBA" id="ARBA00022723"/>
    </source>
</evidence>
<dbReference type="SMART" id="SM00400">
    <property type="entry name" value="ZnF_CHCC"/>
    <property type="match status" value="1"/>
</dbReference>
<dbReference type="PANTHER" id="PTHR30313:SF2">
    <property type="entry name" value="DNA PRIMASE"/>
    <property type="match status" value="1"/>
</dbReference>
<dbReference type="InterPro" id="IPR050219">
    <property type="entry name" value="DnaG_primase"/>
</dbReference>
<dbReference type="Gene3D" id="3.40.1360.10">
    <property type="match status" value="1"/>
</dbReference>
<evidence type="ECO:0000259" key="5">
    <source>
        <dbReference type="SMART" id="SM00400"/>
    </source>
</evidence>
<feature type="domain" description="Zinc finger CHC2-type" evidence="5">
    <location>
        <begin position="46"/>
        <end position="100"/>
    </location>
</feature>
<keyword evidence="7" id="KW-1185">Reference proteome</keyword>
<name>A0A543HTV3_9MICO</name>
<comment type="caution">
    <text evidence="6">The sequence shown here is derived from an EMBL/GenBank/DDBJ whole genome shotgun (WGS) entry which is preliminary data.</text>
</comment>
<evidence type="ECO:0000256" key="2">
    <source>
        <dbReference type="ARBA" id="ARBA00022771"/>
    </source>
</evidence>
<evidence type="ECO:0000313" key="6">
    <source>
        <dbReference type="EMBL" id="TQM61714.1"/>
    </source>
</evidence>
<dbReference type="GO" id="GO:0008270">
    <property type="term" value="F:zinc ion binding"/>
    <property type="evidence" value="ECO:0007669"/>
    <property type="project" value="UniProtKB-KW"/>
</dbReference>
<dbReference type="GO" id="GO:0003899">
    <property type="term" value="F:DNA-directed RNA polymerase activity"/>
    <property type="evidence" value="ECO:0007669"/>
    <property type="project" value="InterPro"/>
</dbReference>
<feature type="region of interest" description="Disordered" evidence="4">
    <location>
        <begin position="237"/>
        <end position="262"/>
    </location>
</feature>
<dbReference type="SUPFAM" id="SSF56731">
    <property type="entry name" value="DNA primase core"/>
    <property type="match status" value="1"/>
</dbReference>
<dbReference type="Gene3D" id="3.90.980.10">
    <property type="entry name" value="DNA primase, catalytic core, N-terminal domain"/>
    <property type="match status" value="1"/>
</dbReference>
<dbReference type="InterPro" id="IPR013264">
    <property type="entry name" value="DNAG_N"/>
</dbReference>
<dbReference type="GO" id="GO:0006269">
    <property type="term" value="P:DNA replication, synthesis of primer"/>
    <property type="evidence" value="ECO:0007669"/>
    <property type="project" value="TreeGrafter"/>
</dbReference>
<proteinExistence type="predicted"/>
<dbReference type="PANTHER" id="PTHR30313">
    <property type="entry name" value="DNA PRIMASE"/>
    <property type="match status" value="1"/>
</dbReference>
<dbReference type="InterPro" id="IPR002694">
    <property type="entry name" value="Znf_CHC2"/>
</dbReference>
<keyword evidence="2" id="KW-0863">Zinc-finger</keyword>
<feature type="region of interest" description="Disordered" evidence="4">
    <location>
        <begin position="476"/>
        <end position="501"/>
    </location>
</feature>
<dbReference type="OrthoDB" id="9803773at2"/>
<dbReference type="Pfam" id="PF01807">
    <property type="entry name" value="Zn_ribbon_DnaG"/>
    <property type="match status" value="1"/>
</dbReference>
<dbReference type="SUPFAM" id="SSF57783">
    <property type="entry name" value="Zinc beta-ribbon"/>
    <property type="match status" value="1"/>
</dbReference>
<accession>A0A543HTV3</accession>
<dbReference type="Proteomes" id="UP000316747">
    <property type="component" value="Unassembled WGS sequence"/>
</dbReference>
<evidence type="ECO:0000313" key="7">
    <source>
        <dbReference type="Proteomes" id="UP000316747"/>
    </source>
</evidence>
<dbReference type="InterPro" id="IPR037068">
    <property type="entry name" value="DNA_primase_core_N_sf"/>
</dbReference>
<protein>
    <submittedName>
        <fullName evidence="6">DNA primase catalytic core</fullName>
    </submittedName>
</protein>
<dbReference type="Pfam" id="PF13155">
    <property type="entry name" value="Toprim_2"/>
    <property type="match status" value="1"/>
</dbReference>
<evidence type="ECO:0000256" key="4">
    <source>
        <dbReference type="SAM" id="MobiDB-lite"/>
    </source>
</evidence>
<feature type="compositionally biased region" description="Pro residues" evidence="4">
    <location>
        <begin position="491"/>
        <end position="501"/>
    </location>
</feature>
<dbReference type="Gene3D" id="3.90.580.10">
    <property type="entry name" value="Zinc finger, CHC2-type domain"/>
    <property type="match status" value="1"/>
</dbReference>
<keyword evidence="1" id="KW-0479">Metal-binding</keyword>
<dbReference type="AlphaFoldDB" id="A0A543HTV3"/>
<dbReference type="GO" id="GO:0005737">
    <property type="term" value="C:cytoplasm"/>
    <property type="evidence" value="ECO:0007669"/>
    <property type="project" value="TreeGrafter"/>
</dbReference>
<dbReference type="GO" id="GO:0003677">
    <property type="term" value="F:DNA binding"/>
    <property type="evidence" value="ECO:0007669"/>
    <property type="project" value="InterPro"/>
</dbReference>
<organism evidence="6 7">
    <name type="scientific">Humibacillus xanthopallidus</name>
    <dbReference type="NCBI Taxonomy" id="412689"/>
    <lineage>
        <taxon>Bacteria</taxon>
        <taxon>Bacillati</taxon>
        <taxon>Actinomycetota</taxon>
        <taxon>Actinomycetes</taxon>
        <taxon>Micrococcales</taxon>
        <taxon>Intrasporangiaceae</taxon>
        <taxon>Humibacillus</taxon>
    </lineage>
</organism>